<dbReference type="VEuPathDB" id="FungiDB:BO71DRAFT_485372"/>
<reference evidence="1 2" key="1">
    <citation type="submission" date="2018-02" db="EMBL/GenBank/DDBJ databases">
        <title>The genomes of Aspergillus section Nigri reveals drivers in fungal speciation.</title>
        <authorList>
            <consortium name="DOE Joint Genome Institute"/>
            <person name="Vesth T.C."/>
            <person name="Nybo J."/>
            <person name="Theobald S."/>
            <person name="Brandl J."/>
            <person name="Frisvad J.C."/>
            <person name="Nielsen K.F."/>
            <person name="Lyhne E.K."/>
            <person name="Kogle M.E."/>
            <person name="Kuo A."/>
            <person name="Riley R."/>
            <person name="Clum A."/>
            <person name="Nolan M."/>
            <person name="Lipzen A."/>
            <person name="Salamov A."/>
            <person name="Henrissat B."/>
            <person name="Wiebenga A."/>
            <person name="De vries R.P."/>
            <person name="Grigoriev I.V."/>
            <person name="Mortensen U.H."/>
            <person name="Andersen M.R."/>
            <person name="Baker S.E."/>
        </authorList>
    </citation>
    <scope>NUCLEOTIDE SEQUENCE [LARGE SCALE GENOMIC DNA]</scope>
    <source>
        <strain evidence="1 2">CBS 707.79</strain>
    </source>
</reference>
<dbReference type="EMBL" id="KZ825915">
    <property type="protein sequence ID" value="PYH92487.1"/>
    <property type="molecule type" value="Genomic_DNA"/>
</dbReference>
<keyword evidence="2" id="KW-1185">Reference proteome</keyword>
<dbReference type="OrthoDB" id="3649348at2759"/>
<dbReference type="STRING" id="1448320.A0A319DDZ2"/>
<gene>
    <name evidence="1" type="ORF">BO71DRAFT_485372</name>
</gene>
<protein>
    <submittedName>
        <fullName evidence="1">Uncharacterized protein</fullName>
    </submittedName>
</protein>
<organism evidence="1 2">
    <name type="scientific">Aspergillus ellipticus CBS 707.79</name>
    <dbReference type="NCBI Taxonomy" id="1448320"/>
    <lineage>
        <taxon>Eukaryota</taxon>
        <taxon>Fungi</taxon>
        <taxon>Dikarya</taxon>
        <taxon>Ascomycota</taxon>
        <taxon>Pezizomycotina</taxon>
        <taxon>Eurotiomycetes</taxon>
        <taxon>Eurotiomycetidae</taxon>
        <taxon>Eurotiales</taxon>
        <taxon>Aspergillaceae</taxon>
        <taxon>Aspergillus</taxon>
        <taxon>Aspergillus subgen. Circumdati</taxon>
    </lineage>
</organism>
<proteinExistence type="predicted"/>
<dbReference type="AlphaFoldDB" id="A0A319DDZ2"/>
<evidence type="ECO:0000313" key="1">
    <source>
        <dbReference type="EMBL" id="PYH92487.1"/>
    </source>
</evidence>
<evidence type="ECO:0000313" key="2">
    <source>
        <dbReference type="Proteomes" id="UP000247810"/>
    </source>
</evidence>
<accession>A0A319DDZ2</accession>
<name>A0A319DDZ2_9EURO</name>
<dbReference type="Proteomes" id="UP000247810">
    <property type="component" value="Unassembled WGS sequence"/>
</dbReference>
<sequence>MSPSMKGIMTSVPIIVCGKSPQIALGVKKGIQPVYETIHVVQSVEAGVRDIPSLLQGHAPPVLHSANLGTQEYGKKAAAVVMGGGYNDAHFEQLRQACAGKSRILWLRHDVSKDVYPRQPLPKIGAEYGEQIGKKIVDCLQDLTMRGEMDKEGVHWF</sequence>